<reference evidence="3" key="1">
    <citation type="submission" date="2022-08" db="EMBL/GenBank/DDBJ databases">
        <authorList>
            <person name="Kallberg Y."/>
            <person name="Tangrot J."/>
            <person name="Rosling A."/>
        </authorList>
    </citation>
    <scope>NUCLEOTIDE SEQUENCE</scope>
    <source>
        <strain evidence="3">Wild A</strain>
    </source>
</reference>
<evidence type="ECO:0000256" key="1">
    <source>
        <dbReference type="SAM" id="MobiDB-lite"/>
    </source>
</evidence>
<organism evidence="3 4">
    <name type="scientific">Funneliformis geosporum</name>
    <dbReference type="NCBI Taxonomy" id="1117311"/>
    <lineage>
        <taxon>Eukaryota</taxon>
        <taxon>Fungi</taxon>
        <taxon>Fungi incertae sedis</taxon>
        <taxon>Mucoromycota</taxon>
        <taxon>Glomeromycotina</taxon>
        <taxon>Glomeromycetes</taxon>
        <taxon>Glomerales</taxon>
        <taxon>Glomeraceae</taxon>
        <taxon>Funneliformis</taxon>
    </lineage>
</organism>
<accession>A0A9W4T7N8</accession>
<keyword evidence="4" id="KW-1185">Reference proteome</keyword>
<feature type="non-terminal residue" evidence="3">
    <location>
        <position position="150"/>
    </location>
</feature>
<dbReference type="InterPro" id="IPR001959">
    <property type="entry name" value="Transposase"/>
</dbReference>
<dbReference type="Pfam" id="PF01385">
    <property type="entry name" value="OrfB_IS605"/>
    <property type="match status" value="1"/>
</dbReference>
<evidence type="ECO:0000259" key="2">
    <source>
        <dbReference type="Pfam" id="PF01385"/>
    </source>
</evidence>
<name>A0A9W4T7N8_9GLOM</name>
<sequence length="150" mass="17696">QEKPKMPLNEVKKVMGGDRGSINIVANNEEREEELITELKRSLSRKQQPRFKGDKTKISKKHERVKRKLVKECQRLTNRVKDRNHKITRRIVDKFDLIVYEDLKLKKMTEKKNKQGKKRKIGRYSVKGLKETSLSMIVDFSIYKAKEAGK</sequence>
<dbReference type="AlphaFoldDB" id="A0A9W4T7N8"/>
<dbReference type="EMBL" id="CAMKVN010012961">
    <property type="protein sequence ID" value="CAI2195741.1"/>
    <property type="molecule type" value="Genomic_DNA"/>
</dbReference>
<dbReference type="Proteomes" id="UP001153678">
    <property type="component" value="Unassembled WGS sequence"/>
</dbReference>
<feature type="domain" description="Probable transposase IS891/IS1136/IS1341" evidence="2">
    <location>
        <begin position="7"/>
        <end position="110"/>
    </location>
</feature>
<gene>
    <name evidence="3" type="ORF">FWILDA_LOCUS17229</name>
</gene>
<evidence type="ECO:0000313" key="4">
    <source>
        <dbReference type="Proteomes" id="UP001153678"/>
    </source>
</evidence>
<comment type="caution">
    <text evidence="3">The sequence shown here is derived from an EMBL/GenBank/DDBJ whole genome shotgun (WGS) entry which is preliminary data.</text>
</comment>
<evidence type="ECO:0000313" key="3">
    <source>
        <dbReference type="EMBL" id="CAI2195741.1"/>
    </source>
</evidence>
<proteinExistence type="predicted"/>
<feature type="region of interest" description="Disordered" evidence="1">
    <location>
        <begin position="43"/>
        <end position="64"/>
    </location>
</feature>
<protein>
    <submittedName>
        <fullName evidence="3">20010_t:CDS:1</fullName>
    </submittedName>
</protein>